<dbReference type="InterPro" id="IPR013083">
    <property type="entry name" value="Znf_RING/FYVE/PHD"/>
</dbReference>
<proteinExistence type="predicted"/>
<dbReference type="InterPro" id="IPR001870">
    <property type="entry name" value="B30.2/SPRY"/>
</dbReference>
<dbReference type="Ensembl" id="ENSECRT00000022154.1">
    <property type="protein sequence ID" value="ENSECRP00000021687.1"/>
    <property type="gene ID" value="ENSECRG00000014626.1"/>
</dbReference>
<accession>A0A8C4ST05</accession>
<dbReference type="Proteomes" id="UP000694620">
    <property type="component" value="Chromosome 16"/>
</dbReference>
<evidence type="ECO:0000256" key="2">
    <source>
        <dbReference type="ARBA" id="ARBA00022771"/>
    </source>
</evidence>
<evidence type="ECO:0000256" key="4">
    <source>
        <dbReference type="PROSITE-ProRule" id="PRU00175"/>
    </source>
</evidence>
<dbReference type="Pfam" id="PF13765">
    <property type="entry name" value="PRY"/>
    <property type="match status" value="1"/>
</dbReference>
<protein>
    <submittedName>
        <fullName evidence="7">Uncharacterized protein</fullName>
    </submittedName>
</protein>
<reference evidence="7" key="1">
    <citation type="submission" date="2021-06" db="EMBL/GenBank/DDBJ databases">
        <authorList>
            <consortium name="Wellcome Sanger Institute Data Sharing"/>
        </authorList>
    </citation>
    <scope>NUCLEOTIDE SEQUENCE [LARGE SCALE GENOMIC DNA]</scope>
</reference>
<dbReference type="Gene3D" id="2.60.120.920">
    <property type="match status" value="1"/>
</dbReference>
<dbReference type="PROSITE" id="PS50188">
    <property type="entry name" value="B302_SPRY"/>
    <property type="match status" value="1"/>
</dbReference>
<evidence type="ECO:0000259" key="5">
    <source>
        <dbReference type="PROSITE" id="PS50089"/>
    </source>
</evidence>
<keyword evidence="2 4" id="KW-0863">Zinc-finger</keyword>
<dbReference type="InterPro" id="IPR017907">
    <property type="entry name" value="Znf_RING_CS"/>
</dbReference>
<dbReference type="InterPro" id="IPR006574">
    <property type="entry name" value="PRY"/>
</dbReference>
<dbReference type="Pfam" id="PF15227">
    <property type="entry name" value="zf-C3HC4_4"/>
    <property type="match status" value="1"/>
</dbReference>
<dbReference type="GeneTree" id="ENSGT01150000286950"/>
<dbReference type="AlphaFoldDB" id="A0A8C4ST05"/>
<reference evidence="7" key="3">
    <citation type="submission" date="2025-09" db="UniProtKB">
        <authorList>
            <consortium name="Ensembl"/>
        </authorList>
    </citation>
    <scope>IDENTIFICATION</scope>
</reference>
<evidence type="ECO:0000256" key="3">
    <source>
        <dbReference type="ARBA" id="ARBA00022833"/>
    </source>
</evidence>
<dbReference type="InterPro" id="IPR013320">
    <property type="entry name" value="ConA-like_dom_sf"/>
</dbReference>
<keyword evidence="1" id="KW-0479">Metal-binding</keyword>
<dbReference type="PANTHER" id="PTHR25465:SF14">
    <property type="entry name" value="E3 UBIQUITIN-PROTEIN LIGASE TRIM65"/>
    <property type="match status" value="1"/>
</dbReference>
<name>A0A8C4ST05_ERPCA</name>
<dbReference type="SUPFAM" id="SSF49899">
    <property type="entry name" value="Concanavalin A-like lectins/glucanases"/>
    <property type="match status" value="1"/>
</dbReference>
<evidence type="ECO:0000313" key="8">
    <source>
        <dbReference type="Proteomes" id="UP000694620"/>
    </source>
</evidence>
<evidence type="ECO:0000256" key="1">
    <source>
        <dbReference type="ARBA" id="ARBA00022723"/>
    </source>
</evidence>
<dbReference type="Gene3D" id="3.30.40.10">
    <property type="entry name" value="Zinc/RING finger domain, C3HC4 (zinc finger)"/>
    <property type="match status" value="1"/>
</dbReference>
<evidence type="ECO:0000259" key="6">
    <source>
        <dbReference type="PROSITE" id="PS50188"/>
    </source>
</evidence>
<dbReference type="InterPro" id="IPR043136">
    <property type="entry name" value="B30.2/SPRY_sf"/>
</dbReference>
<feature type="domain" description="B30.2/SPRY" evidence="6">
    <location>
        <begin position="201"/>
        <end position="377"/>
    </location>
</feature>
<evidence type="ECO:0000313" key="7">
    <source>
        <dbReference type="Ensembl" id="ENSECRP00000021687.1"/>
    </source>
</evidence>
<dbReference type="PROSITE" id="PS50089">
    <property type="entry name" value="ZF_RING_2"/>
    <property type="match status" value="1"/>
</dbReference>
<dbReference type="SUPFAM" id="SSF57845">
    <property type="entry name" value="B-box zinc-binding domain"/>
    <property type="match status" value="1"/>
</dbReference>
<dbReference type="Gene3D" id="3.30.160.60">
    <property type="entry name" value="Classic Zinc Finger"/>
    <property type="match status" value="1"/>
</dbReference>
<dbReference type="SUPFAM" id="SSF57850">
    <property type="entry name" value="RING/U-box"/>
    <property type="match status" value="1"/>
</dbReference>
<reference evidence="7" key="2">
    <citation type="submission" date="2025-08" db="UniProtKB">
        <authorList>
            <consortium name="Ensembl"/>
        </authorList>
    </citation>
    <scope>IDENTIFICATION</scope>
</reference>
<keyword evidence="3" id="KW-0862">Zinc</keyword>
<dbReference type="PROSITE" id="PS00518">
    <property type="entry name" value="ZF_RING_1"/>
    <property type="match status" value="1"/>
</dbReference>
<feature type="domain" description="RING-type" evidence="5">
    <location>
        <begin position="15"/>
        <end position="55"/>
    </location>
</feature>
<dbReference type="SMART" id="SM00589">
    <property type="entry name" value="PRY"/>
    <property type="match status" value="1"/>
</dbReference>
<sequence length="377" mass="43168">MEEAQLRGLQDRFTCSVCMDTLSDPVSIPCGHSFCLKCLTNYWDQSQVCSCPQCRENFTTRPELRRNTLDPLSQNYAGPEDVECDVCTGKKFRAVKSCLTCMASFCQTHLLEIYCRTDDMCIFAKCVVTEHNGHKIVELETEREEKQVSGMYCLMGEDQRRREINTTQNACQLLGPRKPSFRFSSEEAQHMEAPRAMEKCTQCPLRHKLYFINCLSDFIPLTMDPNTVNCYLRLCEKNKKVTWEMTETEYPDHPDRFEYLSQVLCREALTGNHRHWEVECIGDYVSVGVSYQGLSRNGLGNECGLGNNDKSWCLSWVNSQIGVYLDWPVGSLSFYSVSHTMTLLQTFNTSFIEPLYLGFWLGCDSSVTNCPLIACEC</sequence>
<dbReference type="PANTHER" id="PTHR25465">
    <property type="entry name" value="B-BOX DOMAIN CONTAINING"/>
    <property type="match status" value="1"/>
</dbReference>
<keyword evidence="8" id="KW-1185">Reference proteome</keyword>
<dbReference type="InterPro" id="IPR001841">
    <property type="entry name" value="Znf_RING"/>
</dbReference>
<organism evidence="7 8">
    <name type="scientific">Erpetoichthys calabaricus</name>
    <name type="common">Rope fish</name>
    <name type="synonym">Calamoichthys calabaricus</name>
    <dbReference type="NCBI Taxonomy" id="27687"/>
    <lineage>
        <taxon>Eukaryota</taxon>
        <taxon>Metazoa</taxon>
        <taxon>Chordata</taxon>
        <taxon>Craniata</taxon>
        <taxon>Vertebrata</taxon>
        <taxon>Euteleostomi</taxon>
        <taxon>Actinopterygii</taxon>
        <taxon>Polypteriformes</taxon>
        <taxon>Polypteridae</taxon>
        <taxon>Erpetoichthys</taxon>
    </lineage>
</organism>
<dbReference type="CDD" id="cd19769">
    <property type="entry name" value="Bbox2_TRIM16-like"/>
    <property type="match status" value="1"/>
</dbReference>
<dbReference type="GO" id="GO:0008270">
    <property type="term" value="F:zinc ion binding"/>
    <property type="evidence" value="ECO:0007669"/>
    <property type="project" value="UniProtKB-KW"/>
</dbReference>
<dbReference type="InterPro" id="IPR051051">
    <property type="entry name" value="E3_ubiq-ligase_TRIM/RNF"/>
</dbReference>
<dbReference type="SMART" id="SM00184">
    <property type="entry name" value="RING"/>
    <property type="match status" value="1"/>
</dbReference>
<dbReference type="GO" id="GO:0005737">
    <property type="term" value="C:cytoplasm"/>
    <property type="evidence" value="ECO:0007669"/>
    <property type="project" value="UniProtKB-ARBA"/>
</dbReference>